<protein>
    <submittedName>
        <fullName evidence="3">Uncharacterized protein</fullName>
    </submittedName>
</protein>
<evidence type="ECO:0000256" key="1">
    <source>
        <dbReference type="SAM" id="Coils"/>
    </source>
</evidence>
<feature type="compositionally biased region" description="Low complexity" evidence="2">
    <location>
        <begin position="981"/>
        <end position="992"/>
    </location>
</feature>
<feature type="region of interest" description="Disordered" evidence="2">
    <location>
        <begin position="911"/>
        <end position="930"/>
    </location>
</feature>
<feature type="region of interest" description="Disordered" evidence="2">
    <location>
        <begin position="318"/>
        <end position="346"/>
    </location>
</feature>
<feature type="region of interest" description="Disordered" evidence="2">
    <location>
        <begin position="246"/>
        <end position="282"/>
    </location>
</feature>
<accession>A0A813V8Q0</accession>
<feature type="compositionally biased region" description="Polar residues" evidence="2">
    <location>
        <begin position="358"/>
        <end position="367"/>
    </location>
</feature>
<organism evidence="3 5">
    <name type="scientific">Didymodactylos carnosus</name>
    <dbReference type="NCBI Taxonomy" id="1234261"/>
    <lineage>
        <taxon>Eukaryota</taxon>
        <taxon>Metazoa</taxon>
        <taxon>Spiralia</taxon>
        <taxon>Gnathifera</taxon>
        <taxon>Rotifera</taxon>
        <taxon>Eurotatoria</taxon>
        <taxon>Bdelloidea</taxon>
        <taxon>Philodinida</taxon>
        <taxon>Philodinidae</taxon>
        <taxon>Didymodactylos</taxon>
    </lineage>
</organism>
<dbReference type="EMBL" id="CAJNOQ010000769">
    <property type="protein sequence ID" value="CAF0836739.1"/>
    <property type="molecule type" value="Genomic_DNA"/>
</dbReference>
<evidence type="ECO:0000313" key="4">
    <source>
        <dbReference type="EMBL" id="CAF3623960.1"/>
    </source>
</evidence>
<feature type="compositionally biased region" description="Polar residues" evidence="2">
    <location>
        <begin position="451"/>
        <end position="474"/>
    </location>
</feature>
<comment type="caution">
    <text evidence="3">The sequence shown here is derived from an EMBL/GenBank/DDBJ whole genome shotgun (WGS) entry which is preliminary data.</text>
</comment>
<dbReference type="OrthoDB" id="8930856at2759"/>
<feature type="coiled-coil region" evidence="1">
    <location>
        <begin position="19"/>
        <end position="53"/>
    </location>
</feature>
<keyword evidence="5" id="KW-1185">Reference proteome</keyword>
<sequence length="992" mass="113220">MSVFLRWKNKSQDDSNKIAATYENKIKQFDERVSTLKDENLELRKRIDQLEELCTRHVIDRRCELLELHISKLEDENLRLFDENRYQRKQYEMFLGNVTQMVLRTLFMQQSIRKECNEIYQIIDDLSKRSLLNQLSWCRKKGNKKSLRSVSCETINSNNINSSSQIKNKKSSFAPCELTQSCVDCHLRKKTPPTTTSDFIKQFCNNKKEKGADDTYSTSSTTLCSFSTTGSWTLDLSFYDKETTYSTPLSNTQHSTHQIRKESTECKEQNKGEKHSNESNNLLLSSTDNQQLLQRSETFVIGKVPPVVEVITAGPMTVNKQDDHNSKIQRCSTTRSLAASSTTRTSRLPYRRATIVNTRNIESSPLTKSQPSQTRSLSSSQKSSKLPVLQPKPKQTLTTQTKLATTKGLSKKVVPINRITTVKKQPVVPIHTNYLKRTSISPRIKSKENTTVHSRSSTTGGSNPKRTKISTPLSSQPVVMKTDKAVSWIIETTDIADESKQKQDIQMNTTSSESSIEEKQRIGDEGYSTMSSDIRDVSFDSLKRSMTTKNSNDSNRDVNNWLDTNTTTKKPVKQPQIMTTKKTISTCEGPFIPVDELEQFKKQLENDSNVICPFVRTNRRNPSHKTTNTNEHVVPTTLVKELSADSLDEACCCSTSSDGPPQTLSSGTTTNSTTDEKDQALPRSETFDKILVASSVQMECNTDNNDDSTDSTCSDINQLFMDYEKREAEFSLGTRYLHHLIKPEKRLVFPGIIGRLLFLRRVLSDSDIYRKVCLKEEELRTNVYHMDTIREHSIELNLLSTYGSETELRAWSQDCWETRFAEYRAMFDDEEENEQRRLTPIPMRKYNQNDAGTSQMMCLDDDELSSLSFTDDEHHHHYDQQIALERQQLLQQIYEYPWSYDDLDNIDYSLPHPSSLEKDEPPPLLLTPDSTKQQQDNLLLLTHDFKSDFYQLCTLTASSSFAYTNTRSNTPNSRQTTPPISNSSTSSSAASA</sequence>
<feature type="region of interest" description="Disordered" evidence="2">
    <location>
        <begin position="358"/>
        <end position="400"/>
    </location>
</feature>
<dbReference type="Proteomes" id="UP000681722">
    <property type="component" value="Unassembled WGS sequence"/>
</dbReference>
<feature type="compositionally biased region" description="Low complexity" evidence="2">
    <location>
        <begin position="368"/>
        <end position="400"/>
    </location>
</feature>
<feature type="region of interest" description="Disordered" evidence="2">
    <location>
        <begin position="653"/>
        <end position="681"/>
    </location>
</feature>
<evidence type="ECO:0000256" key="2">
    <source>
        <dbReference type="SAM" id="MobiDB-lite"/>
    </source>
</evidence>
<dbReference type="AlphaFoldDB" id="A0A813V8Q0"/>
<evidence type="ECO:0000313" key="3">
    <source>
        <dbReference type="EMBL" id="CAF0836739.1"/>
    </source>
</evidence>
<feature type="compositionally biased region" description="Polar residues" evidence="2">
    <location>
        <begin position="504"/>
        <end position="514"/>
    </location>
</feature>
<feature type="region of interest" description="Disordered" evidence="2">
    <location>
        <begin position="545"/>
        <end position="576"/>
    </location>
</feature>
<feature type="compositionally biased region" description="Polar residues" evidence="2">
    <location>
        <begin position="545"/>
        <end position="569"/>
    </location>
</feature>
<feature type="region of interest" description="Disordered" evidence="2">
    <location>
        <begin position="964"/>
        <end position="992"/>
    </location>
</feature>
<gene>
    <name evidence="3" type="ORF">GPM918_LOCUS5347</name>
    <name evidence="4" type="ORF">SRO942_LOCUS5347</name>
</gene>
<keyword evidence="1" id="KW-0175">Coiled coil</keyword>
<feature type="compositionally biased region" description="Polar residues" evidence="2">
    <location>
        <begin position="246"/>
        <end position="256"/>
    </location>
</feature>
<feature type="compositionally biased region" description="Polar residues" evidence="2">
    <location>
        <begin position="964"/>
        <end position="980"/>
    </location>
</feature>
<dbReference type="Proteomes" id="UP000663829">
    <property type="component" value="Unassembled WGS sequence"/>
</dbReference>
<feature type="compositionally biased region" description="Basic and acidic residues" evidence="2">
    <location>
        <begin position="259"/>
        <end position="277"/>
    </location>
</feature>
<feature type="compositionally biased region" description="Low complexity" evidence="2">
    <location>
        <begin position="332"/>
        <end position="346"/>
    </location>
</feature>
<dbReference type="EMBL" id="CAJOBC010000769">
    <property type="protein sequence ID" value="CAF3623960.1"/>
    <property type="molecule type" value="Genomic_DNA"/>
</dbReference>
<proteinExistence type="predicted"/>
<feature type="region of interest" description="Disordered" evidence="2">
    <location>
        <begin position="499"/>
        <end position="529"/>
    </location>
</feature>
<name>A0A813V8Q0_9BILA</name>
<feature type="region of interest" description="Disordered" evidence="2">
    <location>
        <begin position="438"/>
        <end position="474"/>
    </location>
</feature>
<reference evidence="3" key="1">
    <citation type="submission" date="2021-02" db="EMBL/GenBank/DDBJ databases">
        <authorList>
            <person name="Nowell W R."/>
        </authorList>
    </citation>
    <scope>NUCLEOTIDE SEQUENCE</scope>
</reference>
<feature type="compositionally biased region" description="Low complexity" evidence="2">
    <location>
        <begin position="663"/>
        <end position="673"/>
    </location>
</feature>
<evidence type="ECO:0000313" key="5">
    <source>
        <dbReference type="Proteomes" id="UP000663829"/>
    </source>
</evidence>